<feature type="repeat" description="ANK" evidence="12">
    <location>
        <begin position="483"/>
        <end position="515"/>
    </location>
</feature>
<keyword evidence="16" id="KW-0675">Receptor</keyword>
<dbReference type="PROSITE" id="PS50088">
    <property type="entry name" value="ANK_REPEAT"/>
    <property type="match status" value="9"/>
</dbReference>
<dbReference type="SMART" id="SM00248">
    <property type="entry name" value="ANK"/>
    <property type="match status" value="15"/>
</dbReference>
<evidence type="ECO:0000256" key="4">
    <source>
        <dbReference type="ARBA" id="ARBA00022692"/>
    </source>
</evidence>
<feature type="coiled-coil region" evidence="13">
    <location>
        <begin position="1170"/>
        <end position="1211"/>
    </location>
</feature>
<dbReference type="InterPro" id="IPR005821">
    <property type="entry name" value="Ion_trans_dom"/>
</dbReference>
<gene>
    <name evidence="16" type="ORF">DEA37_0014314</name>
</gene>
<dbReference type="Pfam" id="PF00520">
    <property type="entry name" value="Ion_trans"/>
    <property type="match status" value="1"/>
</dbReference>
<dbReference type="EMBL" id="QNGE01000744">
    <property type="protein sequence ID" value="KAA3679425.1"/>
    <property type="molecule type" value="Genomic_DNA"/>
</dbReference>
<dbReference type="SUPFAM" id="SSF48403">
    <property type="entry name" value="Ankyrin repeat"/>
    <property type="match status" value="2"/>
</dbReference>
<dbReference type="GO" id="GO:1902495">
    <property type="term" value="C:transmembrane transporter complex"/>
    <property type="evidence" value="ECO:0007669"/>
    <property type="project" value="TreeGrafter"/>
</dbReference>
<name>A0A5J4NUU0_9TREM</name>
<keyword evidence="5" id="KW-0677">Repeat</keyword>
<evidence type="ECO:0000256" key="3">
    <source>
        <dbReference type="ARBA" id="ARBA00022606"/>
    </source>
</evidence>
<evidence type="ECO:0000256" key="13">
    <source>
        <dbReference type="SAM" id="Coils"/>
    </source>
</evidence>
<protein>
    <submittedName>
        <fullName evidence="16">Transient receptor potential cation channel subfamily A member 1</fullName>
    </submittedName>
</protein>
<feature type="repeat" description="ANK" evidence="12">
    <location>
        <begin position="414"/>
        <end position="446"/>
    </location>
</feature>
<dbReference type="AlphaFoldDB" id="A0A5J4NUU0"/>
<feature type="transmembrane region" description="Helical" evidence="14">
    <location>
        <begin position="965"/>
        <end position="983"/>
    </location>
</feature>
<feature type="transmembrane region" description="Helical" evidence="14">
    <location>
        <begin position="1068"/>
        <end position="1090"/>
    </location>
</feature>
<feature type="transmembrane region" description="Helical" evidence="14">
    <location>
        <begin position="842"/>
        <end position="861"/>
    </location>
</feature>
<dbReference type="PANTHER" id="PTHR47143">
    <property type="entry name" value="TRANSIENT RECEPTOR POTENTIAL CATION CHANNEL PROTEIN PAINLESS"/>
    <property type="match status" value="1"/>
</dbReference>
<keyword evidence="9 14" id="KW-0472">Membrane</keyword>
<keyword evidence="13" id="KW-0175">Coiled coil</keyword>
<evidence type="ECO:0000256" key="7">
    <source>
        <dbReference type="ARBA" id="ARBA00023043"/>
    </source>
</evidence>
<feature type="repeat" description="ANK" evidence="12">
    <location>
        <begin position="516"/>
        <end position="538"/>
    </location>
</feature>
<keyword evidence="4 14" id="KW-0812">Transmembrane</keyword>
<evidence type="ECO:0000256" key="5">
    <source>
        <dbReference type="ARBA" id="ARBA00022737"/>
    </source>
</evidence>
<feature type="repeat" description="ANK" evidence="12">
    <location>
        <begin position="348"/>
        <end position="380"/>
    </location>
</feature>
<dbReference type="PRINTS" id="PR01415">
    <property type="entry name" value="ANKYRIN"/>
</dbReference>
<evidence type="ECO:0000256" key="2">
    <source>
        <dbReference type="ARBA" id="ARBA00022448"/>
    </source>
</evidence>
<keyword evidence="3" id="KW-0716">Sensory transduction</keyword>
<organism evidence="16 17">
    <name type="scientific">Paragonimus westermani</name>
    <dbReference type="NCBI Taxonomy" id="34504"/>
    <lineage>
        <taxon>Eukaryota</taxon>
        <taxon>Metazoa</taxon>
        <taxon>Spiralia</taxon>
        <taxon>Lophotrochozoa</taxon>
        <taxon>Platyhelminthes</taxon>
        <taxon>Trematoda</taxon>
        <taxon>Digenea</taxon>
        <taxon>Plagiorchiida</taxon>
        <taxon>Troglotremata</taxon>
        <taxon>Troglotrematidae</taxon>
        <taxon>Paragonimus</taxon>
    </lineage>
</organism>
<keyword evidence="2" id="KW-0813">Transport</keyword>
<feature type="transmembrane region" description="Helical" evidence="14">
    <location>
        <begin position="924"/>
        <end position="945"/>
    </location>
</feature>
<evidence type="ECO:0000256" key="14">
    <source>
        <dbReference type="SAM" id="Phobius"/>
    </source>
</evidence>
<feature type="domain" description="Ion transport" evidence="15">
    <location>
        <begin position="848"/>
        <end position="1108"/>
    </location>
</feature>
<comment type="subcellular location">
    <subcellularLocation>
        <location evidence="1">Membrane</location>
        <topology evidence="1">Multi-pass membrane protein</topology>
    </subcellularLocation>
</comment>
<sequence>MCKNLDKINDNDRRILLNTEERWKLNKIRDAFTRIIRTSDPGNFTAFLEKHYDYLKSHINIRDDNSLTLLHHAVCICEVPVIETLVVELGANVNVQDKDGLTALHMVVKHVLARAETSRLFDILEDDDDDDTSSSENCDHKINGEEEETVHQWASRVAHQQDVRRSSTDQTTVHHEMIHFLISKGANINMTDNNGNTPLHYAASRNNVVAARQLIADNATIECKDVEGLTPLMTAAQKNNINVMKVLLEAGADYTAEDVFGNNVVTLCVLLLVVLQLHHCRSRESCQTIELVCSLMLAKEEPNFLSLVNWTNQDNDTPLHQAARNNATHVITYLLNLNICDPTVSNYSGDTCLHLIARGNSVEMVPMLITHGADINAKGNNEESPLFVAVRFREFEMVNVLIENGANVNLINAYSMTPLMVACEIGDVKIAQVLLNNLATLMCADEACQTALTHAIKGNHLDVVQCLLASDSDGYLLNSRDTSEDTPVHYAARIGSTDILQSLFNAGETSNKKNDRLQTPLHVAAINGHVKVVELLLDLDEKSASEKDEDGNTALHHAAEFGHPEIVSLILRRFSVIHLAKNDMGRTPLACAANSNQLNCVKVFLNRPDEEVDTKDKSKLTPLFLACKGGHVEVVTLLLSCGADPAQCASTEHAMYPGWNALNAAVEGKHLECTLAIINSRRSFKALKNRTINMNGYLETPFSQMVRNLPEAAKLLMDRCIDRSDLPLNHPHYSVTFNFSFLEVRDEDKEDHRESRYSLLDCKKRRNRHCEKLTTEHRDKEEETLLSTVTNNQDGKHRTTKVRVELKNPLYVMLEHGRKDLLQHELVNAFITYKWIRLIGPYTLNILLYVLLVILFTTFMLSSKPPYMLLMDKNATIAELCNDMETKGIKAYGMLIAIPKYGLMVLAVLNLIKEVSYFAQLKRAKLAYFNLENLIEVSIYVLAILTTVDTNRCMRVTGLREHWQWQTGTTGLTLAWVNLLLFIQHSSRIGIYVGMFTLVFKNLCELLAVFSPFIVAFMLAFHLLLFNQFEFMNIGNAFSKIIAMIAGEVDFVATVLSRYDADAGSEVLVHYEAVTYVLFVIFIAVMAIALTNMLTGVAVGDVNDIQGQATISRLRMTIQTLFDAKGLLIAMGIRWSIPQTYHYKPNTRGSFMDQFFNWLYTAGRQSQKQSDDKEEENMEVANQLGELEDKISDMEKKLDRIFRQLANNTKQNDCLADSAV</sequence>
<dbReference type="Pfam" id="PF00023">
    <property type="entry name" value="Ank"/>
    <property type="match status" value="1"/>
</dbReference>
<evidence type="ECO:0000256" key="11">
    <source>
        <dbReference type="ARBA" id="ARBA00023303"/>
    </source>
</evidence>
<comment type="caution">
    <text evidence="16">The sequence shown here is derived from an EMBL/GenBank/DDBJ whole genome shotgun (WGS) entry which is preliminary data.</text>
</comment>
<evidence type="ECO:0000313" key="17">
    <source>
        <dbReference type="Proteomes" id="UP000324629"/>
    </source>
</evidence>
<dbReference type="Gene3D" id="1.25.40.20">
    <property type="entry name" value="Ankyrin repeat-containing domain"/>
    <property type="match status" value="6"/>
</dbReference>
<evidence type="ECO:0000256" key="9">
    <source>
        <dbReference type="ARBA" id="ARBA00023136"/>
    </source>
</evidence>
<accession>A0A5J4NUU0</accession>
<dbReference type="InterPro" id="IPR002110">
    <property type="entry name" value="Ankyrin_rpt"/>
</dbReference>
<feature type="repeat" description="ANK" evidence="12">
    <location>
        <begin position="618"/>
        <end position="644"/>
    </location>
</feature>
<dbReference type="GO" id="GO:0005216">
    <property type="term" value="F:monoatomic ion channel activity"/>
    <property type="evidence" value="ECO:0007669"/>
    <property type="project" value="InterPro"/>
</dbReference>
<evidence type="ECO:0000256" key="10">
    <source>
        <dbReference type="ARBA" id="ARBA00023180"/>
    </source>
</evidence>
<evidence type="ECO:0000256" key="1">
    <source>
        <dbReference type="ARBA" id="ARBA00004141"/>
    </source>
</evidence>
<reference evidence="16 17" key="1">
    <citation type="journal article" date="2019" name="Gigascience">
        <title>Whole-genome sequence of the oriental lung fluke Paragonimus westermani.</title>
        <authorList>
            <person name="Oey H."/>
            <person name="Zakrzewski M."/>
            <person name="Narain K."/>
            <person name="Devi K.R."/>
            <person name="Agatsuma T."/>
            <person name="Nawaratna S."/>
            <person name="Gobert G.N."/>
            <person name="Jones M.K."/>
            <person name="Ragan M.A."/>
            <person name="McManus D.P."/>
            <person name="Krause L."/>
        </authorList>
    </citation>
    <scope>NUCLEOTIDE SEQUENCE [LARGE SCALE GENOMIC DNA]</scope>
    <source>
        <strain evidence="16 17">IND2009</strain>
    </source>
</reference>
<dbReference type="Pfam" id="PF12796">
    <property type="entry name" value="Ank_2"/>
    <property type="match status" value="5"/>
</dbReference>
<keyword evidence="10" id="KW-0325">Glycoprotein</keyword>
<dbReference type="PROSITE" id="PS50297">
    <property type="entry name" value="ANK_REP_REGION"/>
    <property type="match status" value="8"/>
</dbReference>
<dbReference type="Proteomes" id="UP000324629">
    <property type="component" value="Unassembled WGS sequence"/>
</dbReference>
<feature type="repeat" description="ANK" evidence="12">
    <location>
        <begin position="194"/>
        <end position="226"/>
    </location>
</feature>
<keyword evidence="17" id="KW-1185">Reference proteome</keyword>
<keyword evidence="11" id="KW-0407">Ion channel</keyword>
<keyword evidence="8" id="KW-0406">Ion transport</keyword>
<feature type="transmembrane region" description="Helical" evidence="14">
    <location>
        <begin position="892"/>
        <end position="912"/>
    </location>
</feature>
<feature type="repeat" description="ANK" evidence="12">
    <location>
        <begin position="550"/>
        <end position="582"/>
    </location>
</feature>
<feature type="repeat" description="ANK" evidence="12">
    <location>
        <begin position="381"/>
        <end position="413"/>
    </location>
</feature>
<dbReference type="InterPro" id="IPR052076">
    <property type="entry name" value="TRP_cation_channel"/>
</dbReference>
<feature type="repeat" description="ANK" evidence="12">
    <location>
        <begin position="227"/>
        <end position="259"/>
    </location>
</feature>
<proteinExistence type="predicted"/>
<keyword evidence="6 14" id="KW-1133">Transmembrane helix</keyword>
<keyword evidence="7 12" id="KW-0040">ANK repeat</keyword>
<dbReference type="InterPro" id="IPR036770">
    <property type="entry name" value="Ankyrin_rpt-contain_sf"/>
</dbReference>
<dbReference type="PANTHER" id="PTHR47143:SF1">
    <property type="entry name" value="ION_TRANS DOMAIN-CONTAINING PROTEIN"/>
    <property type="match status" value="1"/>
</dbReference>
<evidence type="ECO:0000256" key="12">
    <source>
        <dbReference type="PROSITE-ProRule" id="PRU00023"/>
    </source>
</evidence>
<evidence type="ECO:0000313" key="16">
    <source>
        <dbReference type="EMBL" id="KAA3679425.1"/>
    </source>
</evidence>
<evidence type="ECO:0000256" key="6">
    <source>
        <dbReference type="ARBA" id="ARBA00022989"/>
    </source>
</evidence>
<feature type="transmembrane region" description="Helical" evidence="14">
    <location>
        <begin position="1003"/>
        <end position="1025"/>
    </location>
</feature>
<evidence type="ECO:0000259" key="15">
    <source>
        <dbReference type="Pfam" id="PF00520"/>
    </source>
</evidence>
<evidence type="ECO:0000256" key="8">
    <source>
        <dbReference type="ARBA" id="ARBA00023065"/>
    </source>
</evidence>